<evidence type="ECO:0000256" key="9">
    <source>
        <dbReference type="ARBA" id="ARBA00022777"/>
    </source>
</evidence>
<comment type="caution">
    <text evidence="21">The sequence shown here is derived from an EMBL/GenBank/DDBJ whole genome shotgun (WGS) entry which is preliminary data.</text>
</comment>
<dbReference type="SUPFAM" id="SSF56112">
    <property type="entry name" value="Protein kinase-like (PK-like)"/>
    <property type="match status" value="1"/>
</dbReference>
<keyword evidence="8 18" id="KW-0547">Nucleotide-binding</keyword>
<name>A0A9D4UV74_ADICA</name>
<dbReference type="Pfam" id="PF00182">
    <property type="entry name" value="Glyco_hydro_19"/>
    <property type="match status" value="1"/>
</dbReference>
<organism evidence="21 22">
    <name type="scientific">Adiantum capillus-veneris</name>
    <name type="common">Maidenhair fern</name>
    <dbReference type="NCBI Taxonomy" id="13818"/>
    <lineage>
        <taxon>Eukaryota</taxon>
        <taxon>Viridiplantae</taxon>
        <taxon>Streptophyta</taxon>
        <taxon>Embryophyta</taxon>
        <taxon>Tracheophyta</taxon>
        <taxon>Polypodiopsida</taxon>
        <taxon>Polypodiidae</taxon>
        <taxon>Polypodiales</taxon>
        <taxon>Pteridineae</taxon>
        <taxon>Pteridaceae</taxon>
        <taxon>Vittarioideae</taxon>
        <taxon>Adiantum</taxon>
    </lineage>
</organism>
<evidence type="ECO:0000256" key="8">
    <source>
        <dbReference type="ARBA" id="ARBA00022741"/>
    </source>
</evidence>
<dbReference type="GO" id="GO:0005524">
    <property type="term" value="F:ATP binding"/>
    <property type="evidence" value="ECO:0007669"/>
    <property type="project" value="UniProtKB-UniRule"/>
</dbReference>
<evidence type="ECO:0000256" key="17">
    <source>
        <dbReference type="ARBA" id="ARBA00048679"/>
    </source>
</evidence>
<evidence type="ECO:0000256" key="5">
    <source>
        <dbReference type="ARBA" id="ARBA00022679"/>
    </source>
</evidence>
<dbReference type="InterPro" id="IPR011009">
    <property type="entry name" value="Kinase-like_dom_sf"/>
</dbReference>
<dbReference type="EMBL" id="JABFUD020000010">
    <property type="protein sequence ID" value="KAI5074435.1"/>
    <property type="molecule type" value="Genomic_DNA"/>
</dbReference>
<evidence type="ECO:0000256" key="13">
    <source>
        <dbReference type="ARBA" id="ARBA00023157"/>
    </source>
</evidence>
<evidence type="ECO:0000256" key="3">
    <source>
        <dbReference type="ARBA" id="ARBA00022527"/>
    </source>
</evidence>
<dbReference type="GO" id="GO:0004674">
    <property type="term" value="F:protein serine/threonine kinase activity"/>
    <property type="evidence" value="ECO:0007669"/>
    <property type="project" value="UniProtKB-KW"/>
</dbReference>
<evidence type="ECO:0000256" key="18">
    <source>
        <dbReference type="PROSITE-ProRule" id="PRU10141"/>
    </source>
</evidence>
<dbReference type="PANTHER" id="PTHR47974">
    <property type="entry name" value="OS07G0415500 PROTEIN"/>
    <property type="match status" value="1"/>
</dbReference>
<evidence type="ECO:0000313" key="22">
    <source>
        <dbReference type="Proteomes" id="UP000886520"/>
    </source>
</evidence>
<evidence type="ECO:0000256" key="6">
    <source>
        <dbReference type="ARBA" id="ARBA00022692"/>
    </source>
</evidence>
<dbReference type="SUPFAM" id="SSF53955">
    <property type="entry name" value="Lysozyme-like"/>
    <property type="match status" value="1"/>
</dbReference>
<dbReference type="InterPro" id="IPR017441">
    <property type="entry name" value="Protein_kinase_ATP_BS"/>
</dbReference>
<comment type="subcellular location">
    <subcellularLocation>
        <location evidence="1">Membrane</location>
        <topology evidence="1">Single-pass type I membrane protein</topology>
    </subcellularLocation>
</comment>
<evidence type="ECO:0000313" key="21">
    <source>
        <dbReference type="EMBL" id="KAI5074435.1"/>
    </source>
</evidence>
<gene>
    <name evidence="21" type="ORF">GOP47_0010396</name>
</gene>
<dbReference type="CDD" id="cd00325">
    <property type="entry name" value="chitinase_GH19"/>
    <property type="match status" value="1"/>
</dbReference>
<dbReference type="AlphaFoldDB" id="A0A9D4UV74"/>
<dbReference type="Gene3D" id="1.10.510.10">
    <property type="entry name" value="Transferase(Phosphotransferase) domain 1"/>
    <property type="match status" value="1"/>
</dbReference>
<evidence type="ECO:0000256" key="1">
    <source>
        <dbReference type="ARBA" id="ARBA00004479"/>
    </source>
</evidence>
<feature type="binding site" evidence="18">
    <location>
        <position position="478"/>
    </location>
    <ligand>
        <name>ATP</name>
        <dbReference type="ChEBI" id="CHEBI:30616"/>
    </ligand>
</feature>
<keyword evidence="5" id="KW-0808">Transferase</keyword>
<keyword evidence="11 19" id="KW-1133">Transmembrane helix</keyword>
<dbReference type="Gene3D" id="3.30.200.20">
    <property type="entry name" value="Phosphorylase Kinase, domain 1"/>
    <property type="match status" value="1"/>
</dbReference>
<dbReference type="PROSITE" id="PS50011">
    <property type="entry name" value="PROTEIN_KINASE_DOM"/>
    <property type="match status" value="1"/>
</dbReference>
<dbReference type="Gene3D" id="1.10.530.10">
    <property type="match status" value="1"/>
</dbReference>
<evidence type="ECO:0000259" key="20">
    <source>
        <dbReference type="PROSITE" id="PS50011"/>
    </source>
</evidence>
<dbReference type="CDD" id="cd14066">
    <property type="entry name" value="STKc_IRAK"/>
    <property type="match status" value="1"/>
</dbReference>
<evidence type="ECO:0000256" key="19">
    <source>
        <dbReference type="SAM" id="Phobius"/>
    </source>
</evidence>
<dbReference type="GO" id="GO:0006032">
    <property type="term" value="P:chitin catabolic process"/>
    <property type="evidence" value="ECO:0007669"/>
    <property type="project" value="InterPro"/>
</dbReference>
<dbReference type="OrthoDB" id="4062651at2759"/>
<dbReference type="Gene3D" id="3.30.20.10">
    <property type="entry name" value="Endochitinase, domain 2"/>
    <property type="match status" value="1"/>
</dbReference>
<keyword evidence="4" id="KW-0245">EGF-like domain</keyword>
<dbReference type="PROSITE" id="PS00107">
    <property type="entry name" value="PROTEIN_KINASE_ATP"/>
    <property type="match status" value="1"/>
</dbReference>
<dbReference type="Proteomes" id="UP000886520">
    <property type="component" value="Chromosome 10"/>
</dbReference>
<evidence type="ECO:0000256" key="7">
    <source>
        <dbReference type="ARBA" id="ARBA00022729"/>
    </source>
</evidence>
<keyword evidence="6 19" id="KW-0812">Transmembrane</keyword>
<protein>
    <recommendedName>
        <fullName evidence="2">non-specific serine/threonine protein kinase</fullName>
        <ecNumber evidence="2">2.7.11.1</ecNumber>
    </recommendedName>
</protein>
<comment type="catalytic activity">
    <reaction evidence="17">
        <text>L-seryl-[protein] + ATP = O-phospho-L-seryl-[protein] + ADP + H(+)</text>
        <dbReference type="Rhea" id="RHEA:17989"/>
        <dbReference type="Rhea" id="RHEA-COMP:9863"/>
        <dbReference type="Rhea" id="RHEA-COMP:11604"/>
        <dbReference type="ChEBI" id="CHEBI:15378"/>
        <dbReference type="ChEBI" id="CHEBI:29999"/>
        <dbReference type="ChEBI" id="CHEBI:30616"/>
        <dbReference type="ChEBI" id="CHEBI:83421"/>
        <dbReference type="ChEBI" id="CHEBI:456216"/>
        <dbReference type="EC" id="2.7.11.1"/>
    </reaction>
</comment>
<keyword evidence="14" id="KW-0675">Receptor</keyword>
<dbReference type="InterPro" id="IPR000726">
    <property type="entry name" value="Glyco_hydro_19_cat"/>
</dbReference>
<dbReference type="FunFam" id="3.30.200.20:FF:000059">
    <property type="entry name" value="S-receptor-like serine/threonine-protein kinase"/>
    <property type="match status" value="1"/>
</dbReference>
<keyword evidence="22" id="KW-1185">Reference proteome</keyword>
<dbReference type="SMART" id="SM00220">
    <property type="entry name" value="S_TKc"/>
    <property type="match status" value="1"/>
</dbReference>
<keyword evidence="3" id="KW-0723">Serine/threonine-protein kinase</keyword>
<accession>A0A9D4UV74</accession>
<dbReference type="EC" id="2.7.11.1" evidence="2"/>
<dbReference type="GO" id="GO:0004568">
    <property type="term" value="F:chitinase activity"/>
    <property type="evidence" value="ECO:0007669"/>
    <property type="project" value="InterPro"/>
</dbReference>
<dbReference type="FunFam" id="1.10.510.10:FF:000384">
    <property type="entry name" value="G-type lectin S-receptor-like serine/threonine-protein kinase"/>
    <property type="match status" value="1"/>
</dbReference>
<keyword evidence="7" id="KW-0732">Signal</keyword>
<dbReference type="PROSITE" id="PS00108">
    <property type="entry name" value="PROTEIN_KINASE_ST"/>
    <property type="match status" value="1"/>
</dbReference>
<dbReference type="InterPro" id="IPR023346">
    <property type="entry name" value="Lysozyme-like_dom_sf"/>
</dbReference>
<evidence type="ECO:0000256" key="16">
    <source>
        <dbReference type="ARBA" id="ARBA00047899"/>
    </source>
</evidence>
<feature type="transmembrane region" description="Helical" evidence="19">
    <location>
        <begin position="385"/>
        <end position="407"/>
    </location>
</feature>
<evidence type="ECO:0000256" key="2">
    <source>
        <dbReference type="ARBA" id="ARBA00012513"/>
    </source>
</evidence>
<dbReference type="InterPro" id="IPR008271">
    <property type="entry name" value="Ser/Thr_kinase_AS"/>
</dbReference>
<dbReference type="GO" id="GO:0016020">
    <property type="term" value="C:membrane"/>
    <property type="evidence" value="ECO:0007669"/>
    <property type="project" value="UniProtKB-SubCell"/>
</dbReference>
<evidence type="ECO:0000256" key="10">
    <source>
        <dbReference type="ARBA" id="ARBA00022840"/>
    </source>
</evidence>
<evidence type="ECO:0000256" key="11">
    <source>
        <dbReference type="ARBA" id="ARBA00022989"/>
    </source>
</evidence>
<keyword evidence="13" id="KW-1015">Disulfide bond</keyword>
<sequence length="770" mass="84953">MLSPSLGEALLALPSPPPAMPPSHAMIIEDLQTIVDAATLRHNTQALKLIHNKRSASFNPSQATTTSSTAFGKRNHRLLDLITTWSSNLGERDVTARLKGALIHGTLWRIESAATSPLSPLFSCLDSTPMVRRLYVGPNKHVQMAHVAANMDSAETPQFFFNRLRSECPANGFYNRSSFLAAASTFPEFGTSGGSDFSKRELAAFFSYSSQVIDGGCFVEATDQSSSTCSSSSEWKCASGKKYYGRGPLQIAWNENYGPMGVALGFDGINYPELVATNPVLSFRGSLWFWMTPQPPAMYSCHQAILSQSQGFKEVNIILNGGPLEPVSLQQRTDAYNTFYSILEFASNVTTAPVSINSTRGSVGTPVFSKQKSCIGSLCSTSKKFLGLVMPLLVGGVVIMVIIFIALRKSRSAWHNGEGSRGSIVKLDKLHGLAGAPVSFSYSTLASATKNFTAILGQGGFGIVYKGELSTGEVIAVKVLKESSHSDWQFLREIETLGRLHHINLVRLVGFCMEKTKKILVYEFISNSSLEKHLFDRPGKTLVVDSVLNWKERYDIALGVARGLSYLHEECLHKIIHRDLKPHNILLDEFFCPKISDFGLAKIIKREESKVVSNLKGTPGYVAPEFWENRQGSLSTKFDVYSFGMVALELVAGRPNFKEELPSEQAYFPFWAFINVASPAQVLDHRIAHQSNLQQVQDLLLVAMWCIQEDPFLRPSMSRVVQYLEGSIEVPKNPPRPFKDVANFSNYSPSLLQSSGCDMSYSLDLEGRLQ</sequence>
<feature type="domain" description="Protein kinase" evidence="20">
    <location>
        <begin position="450"/>
        <end position="728"/>
    </location>
</feature>
<comment type="catalytic activity">
    <reaction evidence="16">
        <text>L-threonyl-[protein] + ATP = O-phospho-L-threonyl-[protein] + ADP + H(+)</text>
        <dbReference type="Rhea" id="RHEA:46608"/>
        <dbReference type="Rhea" id="RHEA-COMP:11060"/>
        <dbReference type="Rhea" id="RHEA-COMP:11605"/>
        <dbReference type="ChEBI" id="CHEBI:15378"/>
        <dbReference type="ChEBI" id="CHEBI:30013"/>
        <dbReference type="ChEBI" id="CHEBI:30616"/>
        <dbReference type="ChEBI" id="CHEBI:61977"/>
        <dbReference type="ChEBI" id="CHEBI:456216"/>
        <dbReference type="EC" id="2.7.11.1"/>
    </reaction>
</comment>
<evidence type="ECO:0000256" key="12">
    <source>
        <dbReference type="ARBA" id="ARBA00023136"/>
    </source>
</evidence>
<keyword evidence="15" id="KW-0325">Glycoprotein</keyword>
<keyword evidence="12 19" id="KW-0472">Membrane</keyword>
<dbReference type="PROSITE" id="PS00774">
    <property type="entry name" value="CHITINASE_19_2"/>
    <property type="match status" value="1"/>
</dbReference>
<keyword evidence="9" id="KW-0418">Kinase</keyword>
<dbReference type="PANTHER" id="PTHR47974:SF9">
    <property type="entry name" value="RECEPTOR-LIKE SERINE_THREONINE-PROTEIN KINASE"/>
    <property type="match status" value="1"/>
</dbReference>
<dbReference type="Pfam" id="PF00069">
    <property type="entry name" value="Pkinase"/>
    <property type="match status" value="1"/>
</dbReference>
<proteinExistence type="predicted"/>
<evidence type="ECO:0000256" key="15">
    <source>
        <dbReference type="ARBA" id="ARBA00023180"/>
    </source>
</evidence>
<evidence type="ECO:0000256" key="14">
    <source>
        <dbReference type="ARBA" id="ARBA00023170"/>
    </source>
</evidence>
<reference evidence="21" key="1">
    <citation type="submission" date="2021-01" db="EMBL/GenBank/DDBJ databases">
        <title>Adiantum capillus-veneris genome.</title>
        <authorList>
            <person name="Fang Y."/>
            <person name="Liao Q."/>
        </authorList>
    </citation>
    <scope>NUCLEOTIDE SEQUENCE</scope>
    <source>
        <strain evidence="21">H3</strain>
        <tissue evidence="21">Leaf</tissue>
    </source>
</reference>
<dbReference type="GO" id="GO:0016998">
    <property type="term" value="P:cell wall macromolecule catabolic process"/>
    <property type="evidence" value="ECO:0007669"/>
    <property type="project" value="InterPro"/>
</dbReference>
<evidence type="ECO:0000256" key="4">
    <source>
        <dbReference type="ARBA" id="ARBA00022536"/>
    </source>
</evidence>
<keyword evidence="10 18" id="KW-0067">ATP-binding</keyword>
<dbReference type="InterPro" id="IPR000719">
    <property type="entry name" value="Prot_kinase_dom"/>
</dbReference>